<comment type="caution">
    <text evidence="10">The sequence shown here is derived from an EMBL/GenBank/DDBJ whole genome shotgun (WGS) entry which is preliminary data.</text>
</comment>
<proteinExistence type="predicted"/>
<keyword evidence="7" id="KW-0998">Cell outer membrane</keyword>
<evidence type="ECO:0000256" key="9">
    <source>
        <dbReference type="SAM" id="Phobius"/>
    </source>
</evidence>
<dbReference type="EMBL" id="JAWDKC010000017">
    <property type="protein sequence ID" value="MDV0445420.1"/>
    <property type="molecule type" value="Genomic_DNA"/>
</dbReference>
<name>A0ABU3VR91_9EURY</name>
<keyword evidence="6 9" id="KW-0472">Membrane</keyword>
<dbReference type="Pfam" id="PF02415">
    <property type="entry name" value="Chlam_PMP"/>
    <property type="match status" value="1"/>
</dbReference>
<feature type="compositionally biased region" description="Gly residues" evidence="8">
    <location>
        <begin position="812"/>
        <end position="823"/>
    </location>
</feature>
<evidence type="ECO:0000256" key="8">
    <source>
        <dbReference type="SAM" id="MobiDB-lite"/>
    </source>
</evidence>
<dbReference type="InterPro" id="IPR011050">
    <property type="entry name" value="Pectin_lyase_fold/virulence"/>
</dbReference>
<accession>A0ABU3VR91</accession>
<keyword evidence="11" id="KW-1185">Reference proteome</keyword>
<dbReference type="Gene3D" id="2.160.20.10">
    <property type="entry name" value="Single-stranded right-handed beta-helix, Pectin lyase-like"/>
    <property type="match status" value="1"/>
</dbReference>
<evidence type="ECO:0000256" key="3">
    <source>
        <dbReference type="ARBA" id="ARBA00004613"/>
    </source>
</evidence>
<reference evidence="10 11" key="1">
    <citation type="submission" date="2023-06" db="EMBL/GenBank/DDBJ databases">
        <title>Genome sequence of Methanimicrococcus sp. At1.</title>
        <authorList>
            <person name="Protasov E."/>
            <person name="Platt K."/>
            <person name="Poehlein A."/>
            <person name="Daniel R."/>
            <person name="Brune A."/>
        </authorList>
    </citation>
    <scope>NUCLEOTIDE SEQUENCE [LARGE SCALE GENOMIC DNA]</scope>
    <source>
        <strain evidence="10 11">At1</strain>
    </source>
</reference>
<keyword evidence="9" id="KW-1133">Transmembrane helix</keyword>
<dbReference type="PANTHER" id="PTHR11319:SF35">
    <property type="entry name" value="OUTER MEMBRANE PROTEIN PMPC-RELATED"/>
    <property type="match status" value="1"/>
</dbReference>
<keyword evidence="5" id="KW-0732">Signal</keyword>
<dbReference type="SMART" id="SM00710">
    <property type="entry name" value="PbH1"/>
    <property type="match status" value="12"/>
</dbReference>
<keyword evidence="9" id="KW-0812">Transmembrane</keyword>
<evidence type="ECO:0000256" key="2">
    <source>
        <dbReference type="ARBA" id="ARBA00004442"/>
    </source>
</evidence>
<evidence type="ECO:0000313" key="10">
    <source>
        <dbReference type="EMBL" id="MDV0445420.1"/>
    </source>
</evidence>
<evidence type="ECO:0000313" key="11">
    <source>
        <dbReference type="Proteomes" id="UP001272052"/>
    </source>
</evidence>
<keyword evidence="4" id="KW-0964">Secreted</keyword>
<dbReference type="PANTHER" id="PTHR11319">
    <property type="entry name" value="G PROTEIN-COUPLED RECEPTOR-RELATED"/>
    <property type="match status" value="1"/>
</dbReference>
<feature type="transmembrane region" description="Helical" evidence="9">
    <location>
        <begin position="36"/>
        <end position="57"/>
    </location>
</feature>
<evidence type="ECO:0000256" key="6">
    <source>
        <dbReference type="ARBA" id="ARBA00023136"/>
    </source>
</evidence>
<evidence type="ECO:0000256" key="1">
    <source>
        <dbReference type="ARBA" id="ARBA00004196"/>
    </source>
</evidence>
<dbReference type="NCBIfam" id="TIGR01376">
    <property type="entry name" value="POMP_repeat"/>
    <property type="match status" value="1"/>
</dbReference>
<dbReference type="SUPFAM" id="SSF51126">
    <property type="entry name" value="Pectin lyase-like"/>
    <property type="match status" value="2"/>
</dbReference>
<evidence type="ECO:0000256" key="4">
    <source>
        <dbReference type="ARBA" id="ARBA00022525"/>
    </source>
</evidence>
<evidence type="ECO:0000256" key="5">
    <source>
        <dbReference type="ARBA" id="ARBA00022729"/>
    </source>
</evidence>
<feature type="compositionally biased region" description="Polar residues" evidence="8">
    <location>
        <begin position="838"/>
        <end position="854"/>
    </location>
</feature>
<sequence>MQNTVIKTSIGNTNLGIKKTNARTNARTNAKANVKANVLLFIFALVVFFIAAGPAAAEIIEVSDGQEFRDAVNTTNSNTDPENEIILLNDINLTDDLFTEDEFKAAENPSSAAKNAVGLNYSKSGTLAIKSDSSAVRKINSSLTVPDYYLYLNISGNDISLSSENVLFDGVGINIEKIAQDPQIKNIQIKDIQIVNCNRSGFYADSCDNLSLENVSVTNCKSGTGGGLFIWYTNVTIQDCNISDNTATVSAGGIRMLESNVKICGDTNICNNTVSGIASIPRGGGIYAERTNLKIYGNTNLSDNTVSGDENAVNALGGGIFFAMYVLEGTVPDLEIYENTLISNNTAVQGGGIFLNYNTSDPSHVFNISGDAVILNNSAEITVPMYDSGTGGYVSARGGGIYSLAPVNISGNAVIQNNKAIDTSSNHMNTLGGGLYTQGTTILSNEVQVIDNEADSGGGICSLLKSLTLKDKVLISGNKAQKSGGGINFQGDVLVLQNNATVAQNEAGGSGGGVYLLSDAEISDFVEISDNIAHSTGGGGGGIFMSASQTNISGNVLIRGNTAPNGGGIFAQNKSVISFSNNTTFEKNNATNESGLGGALLMMDGTTADVSGAGGQAVSFSQNTASDSGGAVYIDIDARDITPEELAHYGDFQKKTDESDLVFRENSASAGYRWDLSDSDPSNLSDAMKYIQTLPAMENTTFTEPFTNAYNNFDIYFSDGEKILSVTVPVNYFADSLDSSVIETEDFKSYEGAEIIEDDIISQFGDKDWINWYQPSGYKAGQLNETLPLTVKTDTVLNVLYVKDSGENPGNGSSGGGSGGGTGSATVVNPDDSGIGTPPSNQVPSQNTSPGEPNASNKPIIIVLLFMTAIACYAYVEKAESEKEM</sequence>
<dbReference type="Proteomes" id="UP001272052">
    <property type="component" value="Unassembled WGS sequence"/>
</dbReference>
<comment type="subcellular location">
    <subcellularLocation>
        <location evidence="1">Cell envelope</location>
    </subcellularLocation>
    <subcellularLocation>
        <location evidence="2">Cell outer membrane</location>
    </subcellularLocation>
    <subcellularLocation>
        <location evidence="3">Secreted</location>
    </subcellularLocation>
</comment>
<organism evidence="10 11">
    <name type="scientific">Methanimicrococcus hacksteinii</name>
    <dbReference type="NCBI Taxonomy" id="3028293"/>
    <lineage>
        <taxon>Archaea</taxon>
        <taxon>Methanobacteriati</taxon>
        <taxon>Methanobacteriota</taxon>
        <taxon>Stenosarchaea group</taxon>
        <taxon>Methanomicrobia</taxon>
        <taxon>Methanosarcinales</taxon>
        <taxon>Methanosarcinaceae</taxon>
        <taxon>Methanimicrococcus</taxon>
    </lineage>
</organism>
<protein>
    <submittedName>
        <fullName evidence="10">Uncharacterized protein</fullName>
    </submittedName>
</protein>
<dbReference type="InterPro" id="IPR012334">
    <property type="entry name" value="Pectin_lyas_fold"/>
</dbReference>
<dbReference type="InterPro" id="IPR006626">
    <property type="entry name" value="PbH1"/>
</dbReference>
<feature type="region of interest" description="Disordered" evidence="8">
    <location>
        <begin position="803"/>
        <end position="854"/>
    </location>
</feature>
<gene>
    <name evidence="10" type="ORF">MmiAt1_09980</name>
</gene>
<evidence type="ECO:0000256" key="7">
    <source>
        <dbReference type="ARBA" id="ARBA00023237"/>
    </source>
</evidence>
<dbReference type="InterPro" id="IPR003368">
    <property type="entry name" value="POMP_repeat"/>
</dbReference>